<dbReference type="AlphaFoldDB" id="A0AAV8WJV7"/>
<reference evidence="2" key="1">
    <citation type="journal article" date="2023" name="Insect Mol. Biol.">
        <title>Genome sequencing provides insights into the evolution of gene families encoding plant cell wall-degrading enzymes in longhorned beetles.</title>
        <authorList>
            <person name="Shin N.R."/>
            <person name="Okamura Y."/>
            <person name="Kirsch R."/>
            <person name="Pauchet Y."/>
        </authorList>
    </citation>
    <scope>NUCLEOTIDE SEQUENCE</scope>
    <source>
        <strain evidence="2">RBIC_L_NR</strain>
    </source>
</reference>
<comment type="caution">
    <text evidence="2">The sequence shown here is derived from an EMBL/GenBank/DDBJ whole genome shotgun (WGS) entry which is preliminary data.</text>
</comment>
<evidence type="ECO:0000313" key="3">
    <source>
        <dbReference type="Proteomes" id="UP001162156"/>
    </source>
</evidence>
<gene>
    <name evidence="2" type="ORF">NQ314_021135</name>
</gene>
<evidence type="ECO:0000256" key="1">
    <source>
        <dbReference type="SAM" id="MobiDB-lite"/>
    </source>
</evidence>
<feature type="compositionally biased region" description="Acidic residues" evidence="1">
    <location>
        <begin position="22"/>
        <end position="40"/>
    </location>
</feature>
<feature type="region of interest" description="Disordered" evidence="1">
    <location>
        <begin position="160"/>
        <end position="231"/>
    </location>
</feature>
<name>A0AAV8WJV7_9CUCU</name>
<organism evidence="2 3">
    <name type="scientific">Rhamnusium bicolor</name>
    <dbReference type="NCBI Taxonomy" id="1586634"/>
    <lineage>
        <taxon>Eukaryota</taxon>
        <taxon>Metazoa</taxon>
        <taxon>Ecdysozoa</taxon>
        <taxon>Arthropoda</taxon>
        <taxon>Hexapoda</taxon>
        <taxon>Insecta</taxon>
        <taxon>Pterygota</taxon>
        <taxon>Neoptera</taxon>
        <taxon>Endopterygota</taxon>
        <taxon>Coleoptera</taxon>
        <taxon>Polyphaga</taxon>
        <taxon>Cucujiformia</taxon>
        <taxon>Chrysomeloidea</taxon>
        <taxon>Cerambycidae</taxon>
        <taxon>Lepturinae</taxon>
        <taxon>Rhagiini</taxon>
        <taxon>Rhamnusium</taxon>
    </lineage>
</organism>
<dbReference type="EMBL" id="JANEYF010005872">
    <property type="protein sequence ID" value="KAJ8926490.1"/>
    <property type="molecule type" value="Genomic_DNA"/>
</dbReference>
<dbReference type="PANTHER" id="PTHR10773">
    <property type="entry name" value="DNA-DIRECTED RNA POLYMERASES I, II, AND III SUBUNIT RPABC2"/>
    <property type="match status" value="1"/>
</dbReference>
<proteinExistence type="predicted"/>
<dbReference type="PANTHER" id="PTHR10773:SF19">
    <property type="match status" value="1"/>
</dbReference>
<feature type="compositionally biased region" description="Basic residues" evidence="1">
    <location>
        <begin position="217"/>
        <end position="226"/>
    </location>
</feature>
<sequence>MDYEKEQEYLRQLYDEVRSDSELELEPDDDDDSLADNEVEQQDHDTNIEQDIEDVSQEDISYNNEESSHRNFGNQIAKKAESNNTSIWKIVPNSLHSPNQNNMTDIPVRYLLTRWWKFKMKDPQDEILLEQAQTNQNTETVSSSVAFARLLEQRETEMATDNLEEGADSGEEPFSSDDSIADPNYQSDDSTSSSSNVENHTFLRIDEPSTSTEGRAAKKKTRKRKTCPTEWKRNKIKLLRNTGQTYNTLNKGITNRCIRSVIIKRKGDLEGKRRKHGKQKQVPENLRNDVRAHIESIPKIESHYTRAHSEKQYIEGVKTITDLYRDYKTQCETEYKPFVTLTMYRYIFNYEFNLAFFVSRKDQCQRCVSYENANNDEKEELETDYLAHQSEKNLSREEKQNDKEKTSESYQVSCFDLQATLPTPRGDVSSFYYKSKLSTYNCTVCNLTKKGQGSVACFMWHEGQGKRGPNEIGVNLGVKRNQLFDFLSKEGLLSQANTIPAKQKIVDFIKLLIPSIPKEEIMAKIITFSCNFTIRWLGEIKFGAQSTQQQVATVTPTRRSVLRATKEFASTNTRPKRRRTKSLVGSHSPEELLFATQTSFIKKGQRIIAHVMKKAQ</sequence>
<evidence type="ECO:0000313" key="2">
    <source>
        <dbReference type="EMBL" id="KAJ8926490.1"/>
    </source>
</evidence>
<feature type="compositionally biased region" description="Acidic residues" evidence="1">
    <location>
        <begin position="162"/>
        <end position="175"/>
    </location>
</feature>
<protein>
    <recommendedName>
        <fullName evidence="4">PiggyBac transposable element-derived protein domain-containing protein</fullName>
    </recommendedName>
</protein>
<accession>A0AAV8WJV7</accession>
<dbReference type="Proteomes" id="UP001162156">
    <property type="component" value="Unassembled WGS sequence"/>
</dbReference>
<evidence type="ECO:0008006" key="4">
    <source>
        <dbReference type="Google" id="ProtNLM"/>
    </source>
</evidence>
<feature type="region of interest" description="Disordered" evidence="1">
    <location>
        <begin position="15"/>
        <end position="50"/>
    </location>
</feature>
<keyword evidence="3" id="KW-1185">Reference proteome</keyword>